<name>A0ACA9S0E0_9GLOM</name>
<organism evidence="1 2">
    <name type="scientific">Racocetra persica</name>
    <dbReference type="NCBI Taxonomy" id="160502"/>
    <lineage>
        <taxon>Eukaryota</taxon>
        <taxon>Fungi</taxon>
        <taxon>Fungi incertae sedis</taxon>
        <taxon>Mucoromycota</taxon>
        <taxon>Glomeromycotina</taxon>
        <taxon>Glomeromycetes</taxon>
        <taxon>Diversisporales</taxon>
        <taxon>Gigasporaceae</taxon>
        <taxon>Racocetra</taxon>
    </lineage>
</organism>
<accession>A0ACA9S0E0</accession>
<evidence type="ECO:0000313" key="1">
    <source>
        <dbReference type="EMBL" id="CAG8816167.1"/>
    </source>
</evidence>
<dbReference type="Proteomes" id="UP000789920">
    <property type="component" value="Unassembled WGS sequence"/>
</dbReference>
<keyword evidence="2" id="KW-1185">Reference proteome</keyword>
<proteinExistence type="predicted"/>
<protein>
    <submittedName>
        <fullName evidence="1">29814_t:CDS:1</fullName>
    </submittedName>
</protein>
<sequence>DVEAVSIDTKDELMIEEFFDMGAFERSQNISTESSDTHLQNAAISTEDWSIDDIF</sequence>
<feature type="non-terminal residue" evidence="1">
    <location>
        <position position="1"/>
    </location>
</feature>
<gene>
    <name evidence="1" type="ORF">RPERSI_LOCUS24395</name>
</gene>
<evidence type="ECO:0000313" key="2">
    <source>
        <dbReference type="Proteomes" id="UP000789920"/>
    </source>
</evidence>
<dbReference type="EMBL" id="CAJVQC010078225">
    <property type="protein sequence ID" value="CAG8816167.1"/>
    <property type="molecule type" value="Genomic_DNA"/>
</dbReference>
<reference evidence="1" key="1">
    <citation type="submission" date="2021-06" db="EMBL/GenBank/DDBJ databases">
        <authorList>
            <person name="Kallberg Y."/>
            <person name="Tangrot J."/>
            <person name="Rosling A."/>
        </authorList>
    </citation>
    <scope>NUCLEOTIDE SEQUENCE</scope>
    <source>
        <strain evidence="1">MA461A</strain>
    </source>
</reference>
<comment type="caution">
    <text evidence="1">The sequence shown here is derived from an EMBL/GenBank/DDBJ whole genome shotgun (WGS) entry which is preliminary data.</text>
</comment>